<name>A0ABV4HZJ2_9ACTN</name>
<accession>A0ABV4HZJ2</accession>
<dbReference type="RefSeq" id="WP_370717900.1">
    <property type="nucleotide sequence ID" value="NZ_JBGGTQ010000003.1"/>
</dbReference>
<comment type="caution">
    <text evidence="1">The sequence shown here is derived from an EMBL/GenBank/DDBJ whole genome shotgun (WGS) entry which is preliminary data.</text>
</comment>
<evidence type="ECO:0000313" key="2">
    <source>
        <dbReference type="Proteomes" id="UP001566476"/>
    </source>
</evidence>
<reference evidence="1 2" key="1">
    <citation type="submission" date="2024-07" db="EMBL/GenBank/DDBJ databases">
        <authorList>
            <person name="Thanompreechachai J."/>
            <person name="Duangmal K."/>
        </authorList>
    </citation>
    <scope>NUCLEOTIDE SEQUENCE [LARGE SCALE GENOMIC DNA]</scope>
    <source>
        <strain evidence="1 2">TBRC 1896</strain>
    </source>
</reference>
<protein>
    <submittedName>
        <fullName evidence="1">Uncharacterized protein</fullName>
    </submittedName>
</protein>
<evidence type="ECO:0000313" key="1">
    <source>
        <dbReference type="EMBL" id="MEZ0491843.1"/>
    </source>
</evidence>
<dbReference type="EMBL" id="JBGGTQ010000003">
    <property type="protein sequence ID" value="MEZ0491843.1"/>
    <property type="molecule type" value="Genomic_DNA"/>
</dbReference>
<sequence length="219" mass="25236">MGDSVYDYHRLDYLDVFDHVRWRGPDDFARRLGLRPDHPGQLLCADETHAIIDWVSVPGIGRYDGRFDPHWLERISEQEHEQAARRLRSRWSGFDLSDRDVRAAWTQNRWISADDPFLPDTRVKWIGDQQATAHLGLQPEHPGTVLSSGEKHAIVHWVDAEGIFEHEGVMDPGNLEAIDEADFQRRAQALRDSGWRWISYNATHGWMDPALRTHPGDGS</sequence>
<organism evidence="1 2">
    <name type="scientific">Kineococcus mangrovi</name>
    <dbReference type="NCBI Taxonomy" id="1660183"/>
    <lineage>
        <taxon>Bacteria</taxon>
        <taxon>Bacillati</taxon>
        <taxon>Actinomycetota</taxon>
        <taxon>Actinomycetes</taxon>
        <taxon>Kineosporiales</taxon>
        <taxon>Kineosporiaceae</taxon>
        <taxon>Kineococcus</taxon>
    </lineage>
</organism>
<gene>
    <name evidence="1" type="ORF">AB2L28_06280</name>
</gene>
<dbReference type="Proteomes" id="UP001566476">
    <property type="component" value="Unassembled WGS sequence"/>
</dbReference>
<keyword evidence="2" id="KW-1185">Reference proteome</keyword>
<proteinExistence type="predicted"/>